<protein>
    <submittedName>
        <fullName evidence="3">Alkaline phosphatase PhoX</fullName>
    </submittedName>
</protein>
<name>A0ABW0VS02_9BACL</name>
<evidence type="ECO:0000313" key="3">
    <source>
        <dbReference type="EMBL" id="MFC5648048.1"/>
    </source>
</evidence>
<dbReference type="InterPro" id="IPR008557">
    <property type="entry name" value="PhoX"/>
</dbReference>
<feature type="signal peptide" evidence="1">
    <location>
        <begin position="1"/>
        <end position="30"/>
    </location>
</feature>
<dbReference type="EMBL" id="JBHSOW010000014">
    <property type="protein sequence ID" value="MFC5648048.1"/>
    <property type="molecule type" value="Genomic_DNA"/>
</dbReference>
<keyword evidence="4" id="KW-1185">Reference proteome</keyword>
<dbReference type="RefSeq" id="WP_379186512.1">
    <property type="nucleotide sequence ID" value="NZ_JBHSOW010000014.1"/>
</dbReference>
<gene>
    <name evidence="3" type="ORF">ACFPYJ_02760</name>
</gene>
<dbReference type="Pfam" id="PF05787">
    <property type="entry name" value="PhoX"/>
    <property type="match status" value="1"/>
</dbReference>
<reference evidence="4" key="1">
    <citation type="journal article" date="2019" name="Int. J. Syst. Evol. Microbiol.">
        <title>The Global Catalogue of Microorganisms (GCM) 10K type strain sequencing project: providing services to taxonomists for standard genome sequencing and annotation.</title>
        <authorList>
            <consortium name="The Broad Institute Genomics Platform"/>
            <consortium name="The Broad Institute Genome Sequencing Center for Infectious Disease"/>
            <person name="Wu L."/>
            <person name="Ma J."/>
        </authorList>
    </citation>
    <scope>NUCLEOTIDE SEQUENCE [LARGE SCALE GENOMIC DNA]</scope>
    <source>
        <strain evidence="4">CGMCC 1.3240</strain>
    </source>
</reference>
<proteinExistence type="predicted"/>
<dbReference type="SUPFAM" id="SSF55383">
    <property type="entry name" value="Copper amine oxidase, domain N"/>
    <property type="match status" value="1"/>
</dbReference>
<dbReference type="Gene3D" id="3.30.457.10">
    <property type="entry name" value="Copper amine oxidase-like, N-terminal domain"/>
    <property type="match status" value="1"/>
</dbReference>
<keyword evidence="1" id="KW-0732">Signal</keyword>
<feature type="domain" description="Copper amine oxidase-like N-terminal" evidence="2">
    <location>
        <begin position="650"/>
        <end position="720"/>
    </location>
</feature>
<dbReference type="Proteomes" id="UP001596047">
    <property type="component" value="Unassembled WGS sequence"/>
</dbReference>
<organism evidence="3 4">
    <name type="scientific">Paenibacillus solisilvae</name>
    <dbReference type="NCBI Taxonomy" id="2486751"/>
    <lineage>
        <taxon>Bacteria</taxon>
        <taxon>Bacillati</taxon>
        <taxon>Bacillota</taxon>
        <taxon>Bacilli</taxon>
        <taxon>Bacillales</taxon>
        <taxon>Paenibacillaceae</taxon>
        <taxon>Paenibacillus</taxon>
    </lineage>
</organism>
<feature type="chain" id="PRO_5046046272" evidence="1">
    <location>
        <begin position="31"/>
        <end position="724"/>
    </location>
</feature>
<dbReference type="PANTHER" id="PTHR35399:SF2">
    <property type="entry name" value="DUF839 DOMAIN-CONTAINING PROTEIN"/>
    <property type="match status" value="1"/>
</dbReference>
<dbReference type="PANTHER" id="PTHR35399">
    <property type="entry name" value="SLR8030 PROTEIN"/>
    <property type="match status" value="1"/>
</dbReference>
<dbReference type="Pfam" id="PF07833">
    <property type="entry name" value="Cu_amine_oxidN1"/>
    <property type="match status" value="1"/>
</dbReference>
<accession>A0ABW0VS02</accession>
<evidence type="ECO:0000256" key="1">
    <source>
        <dbReference type="SAM" id="SignalP"/>
    </source>
</evidence>
<evidence type="ECO:0000313" key="4">
    <source>
        <dbReference type="Proteomes" id="UP001596047"/>
    </source>
</evidence>
<dbReference type="InterPro" id="IPR036582">
    <property type="entry name" value="Mao_N_sf"/>
</dbReference>
<evidence type="ECO:0000259" key="2">
    <source>
        <dbReference type="Pfam" id="PF07833"/>
    </source>
</evidence>
<sequence length="724" mass="78785">MKRLKPTKLIAPALGLALLVPSLFPGVAQAEASKKIKSIEFIGMAAPVTAEDMAKAYSGASVHVTFTNGTVQNFPLSYKTLFKSNDVINGTPAGLAVDVYGKPIMDNSVPDKPVPYVSDGPDSNSLLSVKGAKKTELGGNPLSLLTHYEYITRDNAGQGAYGMIPASMSLSTIDQNKKNGELKVTNVKKVDFSAVGGLWIPCNGSLTPWNTHLSSEEYEADARAFEKDAKQTYVGSFTKHYYQDDNKVGNPYANGYIPEVTVHADNTTSVVKHYSMGRFSHELGKVAPDRRTVLFGDDGGNTMMFMYVADKTENLSAGTLFAAKWLQTSDKDGGAADLQWIKLGHASDSEIKTYIDKGIKFSDIFDTADKDTEGFTKIKTYPSGKNEWLKVKPGMEKAAAFMESRRYGAVLGATSEFNKMEGVTVNEKDKKLYIAMSYVEKSMEKDAKGEDPADHIQLPKMKSGATYELSLQGSQKDSSQAVINSNYVPATMKALIIGEDLAKADEKGNTAAVDKVANPDNISFSQNLRTLFIGEDSGMHANNFMWAYNVDTKKLSRIMSVPAGAEATGLQMVDDLNGFSYIMSNLQHPGDEMIIPEPLKSEVDSYINKFWDNKKAGSVGYISGLPSLAKLTGSNGNINNDNHNERKKGQVVVREVAEANGANLKWNQAERILTVTLNGKILSINTKTSEVTINGSKVQLQGKVALVNGRVLFPADIMDEFIKQ</sequence>
<comment type="caution">
    <text evidence="3">The sequence shown here is derived from an EMBL/GenBank/DDBJ whole genome shotgun (WGS) entry which is preliminary data.</text>
</comment>
<dbReference type="InterPro" id="IPR012854">
    <property type="entry name" value="Cu_amine_oxidase-like_N"/>
</dbReference>